<keyword evidence="18" id="KW-0917">Virion maturation</keyword>
<evidence type="ECO:0000313" key="25">
    <source>
        <dbReference type="EMBL" id="PLW11796.1"/>
    </source>
</evidence>
<dbReference type="InterPro" id="IPR001584">
    <property type="entry name" value="Integrase_cat-core"/>
</dbReference>
<keyword evidence="19" id="KW-0233">DNA recombination</keyword>
<evidence type="ECO:0000256" key="15">
    <source>
        <dbReference type="ARBA" id="ARBA00022908"/>
    </source>
</evidence>
<evidence type="ECO:0000256" key="9">
    <source>
        <dbReference type="ARBA" id="ARBA00022750"/>
    </source>
</evidence>
<evidence type="ECO:0000313" key="26">
    <source>
        <dbReference type="Proteomes" id="UP000235388"/>
    </source>
</evidence>
<comment type="caution">
    <text evidence="25">The sequence shown here is derived from an EMBL/GenBank/DDBJ whole genome shotgun (WGS) entry which is preliminary data.</text>
</comment>
<evidence type="ECO:0000256" key="11">
    <source>
        <dbReference type="ARBA" id="ARBA00022801"/>
    </source>
</evidence>
<dbReference type="GO" id="GO:0006508">
    <property type="term" value="P:proteolysis"/>
    <property type="evidence" value="ECO:0007669"/>
    <property type="project" value="UniProtKB-KW"/>
</dbReference>
<dbReference type="GO" id="GO:0032196">
    <property type="term" value="P:transposition"/>
    <property type="evidence" value="ECO:0007669"/>
    <property type="project" value="UniProtKB-KW"/>
</dbReference>
<dbReference type="GO" id="GO:0046872">
    <property type="term" value="F:metal ion binding"/>
    <property type="evidence" value="ECO:0007669"/>
    <property type="project" value="UniProtKB-KW"/>
</dbReference>
<sequence>MVYDKNIFTALDENKGGMINTSCGYNTLKIEGKGTIRVSHQNQDLIFQNVLYVPKLAVNLLSLQQLLIEQFVKLDTPSQQSHISSAELLHKSLGHVSYSRIRQKLGIPIKAPHLCKACAVVKVTKASFGHRSLTASKPLEELHLDLIGPISPLSRQLHKIGYYPSVLNSDRGTEFANSELGKYCHEHIIRQRFSDAYTPQQNGLAERFNRTIIEALKTNLADSGLPKNLWHEVLSSSVLALNQIPAHRSKKSPYELFKGHPIALEFFCPVGNPVAIVSNKNKSKLEPWGELGKLLGFNAEMKSYRILTSNGRILDSKHVDFLDYTQAQSSPDFLDNIQIEKRDTTPEVVEVPTAEVKEEVMIKEESEEEEPMQEDSSRGNLEEEDSADDEADIEEILIPAPIKPSSRILQDRTIKVIPVKYTHMTHLTFEPKTFKIAVSGANAQDWRKAINAELDNIKQHDVWLDQLETPEKVLHSTWVFKIKPATLSSPEKPKAQLCIQGFLQTHGEDFFDTFAPTGKFPSLLTLLVLAIDLRLPVKQFDVKSAFLFGPLEEEIYIKTPEGSSKTASYLRLVKSLYGLKQAPKNWYQTLTTWFQEIDYAPSVSDACLFIHRNKELFIFFHVDDLIVVGKPDEFEELFLSWFPNSTAHIPDTLLGMNLIMSTDCVELLQPALIEKGLELLNLEECKPVKTPLTPAVQLKRATDEDHQAFLKLGLNYRSFTGMLNYLACRTCPDLAAAVSILSRFNQRPGLSHWKEVVHCWKYLSSTKHLGLVLRPNSADLGERIQFYTDATWAEDHETQISQNGSIAFWKSCPILWNSKKQKNITMSSTKSELNALSDGEQEN</sequence>
<dbReference type="InterPro" id="IPR012337">
    <property type="entry name" value="RNaseH-like_sf"/>
</dbReference>
<evidence type="ECO:0000256" key="20">
    <source>
        <dbReference type="ARBA" id="ARBA00023268"/>
    </source>
</evidence>
<evidence type="ECO:0000256" key="21">
    <source>
        <dbReference type="ARBA" id="ARBA00048173"/>
    </source>
</evidence>
<proteinExistence type="predicted"/>
<keyword evidence="2" id="KW-0815">Transposition</keyword>
<evidence type="ECO:0000256" key="18">
    <source>
        <dbReference type="ARBA" id="ARBA00023113"/>
    </source>
</evidence>
<dbReference type="GO" id="GO:0004190">
    <property type="term" value="F:aspartic-type endopeptidase activity"/>
    <property type="evidence" value="ECO:0007669"/>
    <property type="project" value="UniProtKB-KW"/>
</dbReference>
<keyword evidence="13" id="KW-0460">Magnesium</keyword>
<comment type="function">
    <text evidence="1">The aspartyl protease (PR) mediates the proteolytic cleavages of the Gag and Gag-Pol polyproteins after assembly of the VLP.</text>
</comment>
<evidence type="ECO:0000256" key="5">
    <source>
        <dbReference type="ARBA" id="ARBA00022695"/>
    </source>
</evidence>
<evidence type="ECO:0000256" key="14">
    <source>
        <dbReference type="ARBA" id="ARBA00022884"/>
    </source>
</evidence>
<keyword evidence="3" id="KW-1188">Viral release from host cell</keyword>
<dbReference type="InterPro" id="IPR036397">
    <property type="entry name" value="RNaseH_sf"/>
</dbReference>
<evidence type="ECO:0000256" key="19">
    <source>
        <dbReference type="ARBA" id="ARBA00023172"/>
    </source>
</evidence>
<dbReference type="Pfam" id="PF07727">
    <property type="entry name" value="RVT_2"/>
    <property type="match status" value="1"/>
</dbReference>
<reference evidence="25 26" key="1">
    <citation type="submission" date="2017-11" db="EMBL/GenBank/DDBJ databases">
        <title>De novo assembly and phasing of dikaryotic genomes from two isolates of Puccinia coronata f. sp. avenae, the causal agent of oat crown rust.</title>
        <authorList>
            <person name="Miller M.E."/>
            <person name="Zhang Y."/>
            <person name="Omidvar V."/>
            <person name="Sperschneider J."/>
            <person name="Schwessinger B."/>
            <person name="Raley C."/>
            <person name="Palmer J.M."/>
            <person name="Garnica D."/>
            <person name="Upadhyaya N."/>
            <person name="Rathjen J."/>
            <person name="Taylor J.M."/>
            <person name="Park R.F."/>
            <person name="Dodds P.N."/>
            <person name="Hirsch C.D."/>
            <person name="Kianian S.F."/>
            <person name="Figueroa M."/>
        </authorList>
    </citation>
    <scope>NUCLEOTIDE SEQUENCE [LARGE SCALE GENOMIC DNA]</scope>
    <source>
        <strain evidence="25">12NC29</strain>
    </source>
</reference>
<evidence type="ECO:0000256" key="7">
    <source>
        <dbReference type="ARBA" id="ARBA00022723"/>
    </source>
</evidence>
<evidence type="ECO:0000256" key="13">
    <source>
        <dbReference type="ARBA" id="ARBA00022842"/>
    </source>
</evidence>
<evidence type="ECO:0000256" key="1">
    <source>
        <dbReference type="ARBA" id="ARBA00002180"/>
    </source>
</evidence>
<comment type="catalytic activity">
    <reaction evidence="21">
        <text>DNA(n) + a 2'-deoxyribonucleoside 5'-triphosphate = DNA(n+1) + diphosphate</text>
        <dbReference type="Rhea" id="RHEA:22508"/>
        <dbReference type="Rhea" id="RHEA-COMP:17339"/>
        <dbReference type="Rhea" id="RHEA-COMP:17340"/>
        <dbReference type="ChEBI" id="CHEBI:33019"/>
        <dbReference type="ChEBI" id="CHEBI:61560"/>
        <dbReference type="ChEBI" id="CHEBI:173112"/>
        <dbReference type="EC" id="2.7.7.49"/>
    </reaction>
</comment>
<dbReference type="EMBL" id="PGCJ01001005">
    <property type="protein sequence ID" value="PLW11796.1"/>
    <property type="molecule type" value="Genomic_DNA"/>
</dbReference>
<gene>
    <name evidence="25" type="ORF">PCANC_26343</name>
</gene>
<dbReference type="STRING" id="200324.A0A2N5SEY1"/>
<keyword evidence="5" id="KW-0548">Nucleotidyltransferase</keyword>
<keyword evidence="7" id="KW-0479">Metal-binding</keyword>
<dbReference type="AlphaFoldDB" id="A0A2N5SEY1"/>
<evidence type="ECO:0000256" key="3">
    <source>
        <dbReference type="ARBA" id="ARBA00022612"/>
    </source>
</evidence>
<dbReference type="InterPro" id="IPR013103">
    <property type="entry name" value="RVT_2"/>
</dbReference>
<evidence type="ECO:0000256" key="4">
    <source>
        <dbReference type="ARBA" id="ARBA00022670"/>
    </source>
</evidence>
<dbReference type="GO" id="GO:0015074">
    <property type="term" value="P:DNA integration"/>
    <property type="evidence" value="ECO:0007669"/>
    <property type="project" value="UniProtKB-KW"/>
</dbReference>
<dbReference type="InterPro" id="IPR039537">
    <property type="entry name" value="Retrotran_Ty1/copia-like"/>
</dbReference>
<evidence type="ECO:0000256" key="10">
    <source>
        <dbReference type="ARBA" id="ARBA00022759"/>
    </source>
</evidence>
<feature type="domain" description="Integrase catalytic" evidence="24">
    <location>
        <begin position="164"/>
        <end position="261"/>
    </location>
</feature>
<dbReference type="Pfam" id="PF22936">
    <property type="entry name" value="Pol_BBD"/>
    <property type="match status" value="1"/>
</dbReference>
<dbReference type="InterPro" id="IPR043502">
    <property type="entry name" value="DNA/RNA_pol_sf"/>
</dbReference>
<dbReference type="Proteomes" id="UP000235388">
    <property type="component" value="Unassembled WGS sequence"/>
</dbReference>
<keyword evidence="4" id="KW-0645">Protease</keyword>
<keyword evidence="16" id="KW-0695">RNA-directed DNA polymerase</keyword>
<keyword evidence="17" id="KW-0808">Transferase</keyword>
<dbReference type="GO" id="GO:0006310">
    <property type="term" value="P:DNA recombination"/>
    <property type="evidence" value="ECO:0007669"/>
    <property type="project" value="UniProtKB-KW"/>
</dbReference>
<dbReference type="GO" id="GO:0005524">
    <property type="term" value="F:ATP binding"/>
    <property type="evidence" value="ECO:0007669"/>
    <property type="project" value="UniProtKB-KW"/>
</dbReference>
<dbReference type="GO" id="GO:0005634">
    <property type="term" value="C:nucleus"/>
    <property type="evidence" value="ECO:0007669"/>
    <property type="project" value="UniProtKB-ARBA"/>
</dbReference>
<evidence type="ECO:0000256" key="8">
    <source>
        <dbReference type="ARBA" id="ARBA00022741"/>
    </source>
</evidence>
<dbReference type="Gene3D" id="3.30.420.10">
    <property type="entry name" value="Ribonuclease H-like superfamily/Ribonuclease H"/>
    <property type="match status" value="1"/>
</dbReference>
<evidence type="ECO:0000256" key="12">
    <source>
        <dbReference type="ARBA" id="ARBA00022840"/>
    </source>
</evidence>
<keyword evidence="8" id="KW-0547">Nucleotide-binding</keyword>
<keyword evidence="12" id="KW-0067">ATP-binding</keyword>
<evidence type="ECO:0000256" key="16">
    <source>
        <dbReference type="ARBA" id="ARBA00022918"/>
    </source>
</evidence>
<evidence type="ECO:0000256" key="23">
    <source>
        <dbReference type="SAM" id="MobiDB-lite"/>
    </source>
</evidence>
<dbReference type="OrthoDB" id="2796844at2759"/>
<evidence type="ECO:0000256" key="6">
    <source>
        <dbReference type="ARBA" id="ARBA00022722"/>
    </source>
</evidence>
<dbReference type="GO" id="GO:0003887">
    <property type="term" value="F:DNA-directed DNA polymerase activity"/>
    <property type="evidence" value="ECO:0007669"/>
    <property type="project" value="UniProtKB-KW"/>
</dbReference>
<dbReference type="PANTHER" id="PTHR42648">
    <property type="entry name" value="TRANSPOSASE, PUTATIVE-RELATED"/>
    <property type="match status" value="1"/>
</dbReference>
<comment type="catalytic activity">
    <reaction evidence="22">
        <text>DNA(n) + a 2'-deoxyribonucleoside 5'-triphosphate = DNA(n+1) + diphosphate</text>
        <dbReference type="Rhea" id="RHEA:22508"/>
        <dbReference type="Rhea" id="RHEA-COMP:17339"/>
        <dbReference type="Rhea" id="RHEA-COMP:17340"/>
        <dbReference type="ChEBI" id="CHEBI:33019"/>
        <dbReference type="ChEBI" id="CHEBI:61560"/>
        <dbReference type="ChEBI" id="CHEBI:173112"/>
        <dbReference type="EC" id="2.7.7.7"/>
    </reaction>
</comment>
<dbReference type="SUPFAM" id="SSF53098">
    <property type="entry name" value="Ribonuclease H-like"/>
    <property type="match status" value="1"/>
</dbReference>
<keyword evidence="10" id="KW-0255">Endonuclease</keyword>
<evidence type="ECO:0000256" key="2">
    <source>
        <dbReference type="ARBA" id="ARBA00022578"/>
    </source>
</evidence>
<accession>A0A2N5SEY1</accession>
<keyword evidence="11" id="KW-0378">Hydrolase</keyword>
<keyword evidence="26" id="KW-1185">Reference proteome</keyword>
<dbReference type="SUPFAM" id="SSF56672">
    <property type="entry name" value="DNA/RNA polymerases"/>
    <property type="match status" value="1"/>
</dbReference>
<dbReference type="GO" id="GO:0004519">
    <property type="term" value="F:endonuclease activity"/>
    <property type="evidence" value="ECO:0007669"/>
    <property type="project" value="UniProtKB-KW"/>
</dbReference>
<evidence type="ECO:0000259" key="24">
    <source>
        <dbReference type="PROSITE" id="PS50994"/>
    </source>
</evidence>
<evidence type="ECO:0000256" key="17">
    <source>
        <dbReference type="ARBA" id="ARBA00022932"/>
    </source>
</evidence>
<keyword evidence="14" id="KW-0694">RNA-binding</keyword>
<protein>
    <recommendedName>
        <fullName evidence="24">Integrase catalytic domain-containing protein</fullName>
    </recommendedName>
</protein>
<organism evidence="25 26">
    <name type="scientific">Puccinia coronata f. sp. avenae</name>
    <dbReference type="NCBI Taxonomy" id="200324"/>
    <lineage>
        <taxon>Eukaryota</taxon>
        <taxon>Fungi</taxon>
        <taxon>Dikarya</taxon>
        <taxon>Basidiomycota</taxon>
        <taxon>Pucciniomycotina</taxon>
        <taxon>Pucciniomycetes</taxon>
        <taxon>Pucciniales</taxon>
        <taxon>Pucciniaceae</taxon>
        <taxon>Puccinia</taxon>
    </lineage>
</organism>
<name>A0A2N5SEY1_9BASI</name>
<keyword evidence="20" id="KW-0511">Multifunctional enzyme</keyword>
<keyword evidence="9" id="KW-0064">Aspartyl protease</keyword>
<evidence type="ECO:0000256" key="22">
    <source>
        <dbReference type="ARBA" id="ARBA00049244"/>
    </source>
</evidence>
<dbReference type="InterPro" id="IPR054722">
    <property type="entry name" value="PolX-like_BBD"/>
</dbReference>
<dbReference type="PANTHER" id="PTHR42648:SF11">
    <property type="entry name" value="TRANSPOSON TY4-P GAG-POL POLYPROTEIN"/>
    <property type="match status" value="1"/>
</dbReference>
<dbReference type="GO" id="GO:0003964">
    <property type="term" value="F:RNA-directed DNA polymerase activity"/>
    <property type="evidence" value="ECO:0007669"/>
    <property type="project" value="UniProtKB-KW"/>
</dbReference>
<feature type="region of interest" description="Disordered" evidence="23">
    <location>
        <begin position="360"/>
        <end position="389"/>
    </location>
</feature>
<keyword evidence="6" id="KW-0540">Nuclease</keyword>
<dbReference type="PROSITE" id="PS50994">
    <property type="entry name" value="INTEGRASE"/>
    <property type="match status" value="1"/>
</dbReference>
<keyword evidence="15" id="KW-0229">DNA integration</keyword>
<keyword evidence="17" id="KW-0239">DNA-directed DNA polymerase</keyword>
<dbReference type="GO" id="GO:0003723">
    <property type="term" value="F:RNA binding"/>
    <property type="evidence" value="ECO:0007669"/>
    <property type="project" value="UniProtKB-KW"/>
</dbReference>